<dbReference type="EMBL" id="BLXT01007322">
    <property type="protein sequence ID" value="GFO38593.1"/>
    <property type="molecule type" value="Genomic_DNA"/>
</dbReference>
<proteinExistence type="predicted"/>
<sequence>MAEIKNKLTKSSQDRSLIALRFPSLIAILVFYTLVLHEFQLHDRAFIEIKTSQITCTQKISKPLSRSEATSAARRPPSPELLLEYTVINIIVSTTTTTAFSLLPTLRPAPPQQNCHH</sequence>
<dbReference type="AlphaFoldDB" id="A0AAV4D346"/>
<keyword evidence="3" id="KW-1185">Reference proteome</keyword>
<feature type="transmembrane region" description="Helical" evidence="1">
    <location>
        <begin position="18"/>
        <end position="36"/>
    </location>
</feature>
<keyword evidence="1" id="KW-1133">Transmembrane helix</keyword>
<evidence type="ECO:0000256" key="1">
    <source>
        <dbReference type="SAM" id="Phobius"/>
    </source>
</evidence>
<dbReference type="Proteomes" id="UP000735302">
    <property type="component" value="Unassembled WGS sequence"/>
</dbReference>
<evidence type="ECO:0000313" key="3">
    <source>
        <dbReference type="Proteomes" id="UP000735302"/>
    </source>
</evidence>
<gene>
    <name evidence="2" type="ORF">PoB_006509800</name>
</gene>
<keyword evidence="1" id="KW-0812">Transmembrane</keyword>
<keyword evidence="1" id="KW-0472">Membrane</keyword>
<reference evidence="2 3" key="1">
    <citation type="journal article" date="2021" name="Elife">
        <title>Chloroplast acquisition without the gene transfer in kleptoplastic sea slugs, Plakobranchus ocellatus.</title>
        <authorList>
            <person name="Maeda T."/>
            <person name="Takahashi S."/>
            <person name="Yoshida T."/>
            <person name="Shimamura S."/>
            <person name="Takaki Y."/>
            <person name="Nagai Y."/>
            <person name="Toyoda A."/>
            <person name="Suzuki Y."/>
            <person name="Arimoto A."/>
            <person name="Ishii H."/>
            <person name="Satoh N."/>
            <person name="Nishiyama T."/>
            <person name="Hasebe M."/>
            <person name="Maruyama T."/>
            <person name="Minagawa J."/>
            <person name="Obokata J."/>
            <person name="Shigenobu S."/>
        </authorList>
    </citation>
    <scope>NUCLEOTIDE SEQUENCE [LARGE SCALE GENOMIC DNA]</scope>
</reference>
<organism evidence="2 3">
    <name type="scientific">Plakobranchus ocellatus</name>
    <dbReference type="NCBI Taxonomy" id="259542"/>
    <lineage>
        <taxon>Eukaryota</taxon>
        <taxon>Metazoa</taxon>
        <taxon>Spiralia</taxon>
        <taxon>Lophotrochozoa</taxon>
        <taxon>Mollusca</taxon>
        <taxon>Gastropoda</taxon>
        <taxon>Heterobranchia</taxon>
        <taxon>Euthyneura</taxon>
        <taxon>Panpulmonata</taxon>
        <taxon>Sacoglossa</taxon>
        <taxon>Placobranchoidea</taxon>
        <taxon>Plakobranchidae</taxon>
        <taxon>Plakobranchus</taxon>
    </lineage>
</organism>
<evidence type="ECO:0000313" key="2">
    <source>
        <dbReference type="EMBL" id="GFO38593.1"/>
    </source>
</evidence>
<name>A0AAV4D346_9GAST</name>
<comment type="caution">
    <text evidence="2">The sequence shown here is derived from an EMBL/GenBank/DDBJ whole genome shotgun (WGS) entry which is preliminary data.</text>
</comment>
<protein>
    <submittedName>
        <fullName evidence="2">Uncharacterized protein</fullName>
    </submittedName>
</protein>
<accession>A0AAV4D346</accession>